<evidence type="ECO:0000259" key="1">
    <source>
        <dbReference type="Pfam" id="PF00685"/>
    </source>
</evidence>
<sequence>MNHNLSSSVLKTAKFLKKDLTNQQVATLCDHLSFEQMRDNPAVNNEDLEALSRRMGCSLGGKFIRSGQVGEGKKKLSQDWVRCFDQWSEENLCDTGLKF</sequence>
<proteinExistence type="predicted"/>
<dbReference type="InterPro" id="IPR000863">
    <property type="entry name" value="Sulfotransferase_dom"/>
</dbReference>
<accession>A0A1B6KUA2</accession>
<dbReference type="GO" id="GO:0008146">
    <property type="term" value="F:sulfotransferase activity"/>
    <property type="evidence" value="ECO:0007669"/>
    <property type="project" value="InterPro"/>
</dbReference>
<feature type="domain" description="Sulfotransferase" evidence="1">
    <location>
        <begin position="1"/>
        <end position="96"/>
    </location>
</feature>
<dbReference type="EMBL" id="GEBQ01024964">
    <property type="protein sequence ID" value="JAT15013.1"/>
    <property type="molecule type" value="Transcribed_RNA"/>
</dbReference>
<dbReference type="SUPFAM" id="SSF52540">
    <property type="entry name" value="P-loop containing nucleoside triphosphate hydrolases"/>
    <property type="match status" value="1"/>
</dbReference>
<dbReference type="Pfam" id="PF00685">
    <property type="entry name" value="Sulfotransfer_1"/>
    <property type="match status" value="1"/>
</dbReference>
<name>A0A1B6KUA2_9HEMI</name>
<gene>
    <name evidence="2" type="ORF">g.39833</name>
</gene>
<dbReference type="AlphaFoldDB" id="A0A1B6KUA2"/>
<reference evidence="2" key="1">
    <citation type="submission" date="2015-11" db="EMBL/GenBank/DDBJ databases">
        <title>De novo transcriptome assembly of four potential Pierce s Disease insect vectors from Arizona vineyards.</title>
        <authorList>
            <person name="Tassone E.E."/>
        </authorList>
    </citation>
    <scope>NUCLEOTIDE SEQUENCE</scope>
</reference>
<dbReference type="InterPro" id="IPR027417">
    <property type="entry name" value="P-loop_NTPase"/>
</dbReference>
<protein>
    <recommendedName>
        <fullName evidence="1">Sulfotransferase domain-containing protein</fullName>
    </recommendedName>
</protein>
<organism evidence="2">
    <name type="scientific">Graphocephala atropunctata</name>
    <dbReference type="NCBI Taxonomy" id="36148"/>
    <lineage>
        <taxon>Eukaryota</taxon>
        <taxon>Metazoa</taxon>
        <taxon>Ecdysozoa</taxon>
        <taxon>Arthropoda</taxon>
        <taxon>Hexapoda</taxon>
        <taxon>Insecta</taxon>
        <taxon>Pterygota</taxon>
        <taxon>Neoptera</taxon>
        <taxon>Paraneoptera</taxon>
        <taxon>Hemiptera</taxon>
        <taxon>Auchenorrhyncha</taxon>
        <taxon>Membracoidea</taxon>
        <taxon>Cicadellidae</taxon>
        <taxon>Cicadellinae</taxon>
        <taxon>Cicadellini</taxon>
        <taxon>Graphocephala</taxon>
    </lineage>
</organism>
<dbReference type="Gene3D" id="3.40.50.300">
    <property type="entry name" value="P-loop containing nucleotide triphosphate hydrolases"/>
    <property type="match status" value="1"/>
</dbReference>
<evidence type="ECO:0000313" key="2">
    <source>
        <dbReference type="EMBL" id="JAT15013.1"/>
    </source>
</evidence>